<evidence type="ECO:0008006" key="4">
    <source>
        <dbReference type="Google" id="ProtNLM"/>
    </source>
</evidence>
<reference evidence="3" key="1">
    <citation type="submission" date="2019-03" db="EMBL/GenBank/DDBJ databases">
        <title>Genome sequencing and reference-guided assembly of Black Bengal Goat (Capra hircus).</title>
        <authorList>
            <person name="Siddiki A.Z."/>
            <person name="Baten A."/>
            <person name="Billah M."/>
            <person name="Alam M.A.U."/>
            <person name="Shawrob K.S.M."/>
            <person name="Saha S."/>
            <person name="Chowdhury M."/>
            <person name="Rahman A.H."/>
            <person name="Stear M."/>
            <person name="Miah G."/>
            <person name="Das G.B."/>
            <person name="Hossain M.M."/>
            <person name="Kumkum M."/>
            <person name="Islam M.S."/>
            <person name="Mollah A.M."/>
            <person name="Ahsan A."/>
            <person name="Tusar F."/>
            <person name="Khan M.K.I."/>
        </authorList>
    </citation>
    <scope>NUCLEOTIDE SEQUENCE [LARGE SCALE GENOMIC DNA]</scope>
</reference>
<proteinExistence type="inferred from homology"/>
<reference evidence="3" key="2">
    <citation type="submission" date="2025-08" db="UniProtKB">
        <authorList>
            <consortium name="Ensembl"/>
        </authorList>
    </citation>
    <scope>IDENTIFICATION</scope>
</reference>
<dbReference type="AlphaFoldDB" id="A0A8C2NHY2"/>
<organism evidence="3">
    <name type="scientific">Capra hircus</name>
    <name type="common">Goat</name>
    <dbReference type="NCBI Taxonomy" id="9925"/>
    <lineage>
        <taxon>Eukaryota</taxon>
        <taxon>Metazoa</taxon>
        <taxon>Chordata</taxon>
        <taxon>Craniata</taxon>
        <taxon>Vertebrata</taxon>
        <taxon>Euteleostomi</taxon>
        <taxon>Mammalia</taxon>
        <taxon>Eutheria</taxon>
        <taxon>Laurasiatheria</taxon>
        <taxon>Artiodactyla</taxon>
        <taxon>Ruminantia</taxon>
        <taxon>Pecora</taxon>
        <taxon>Bovidae</taxon>
        <taxon>Caprinae</taxon>
        <taxon>Capra</taxon>
    </lineage>
</organism>
<dbReference type="GO" id="GO:0007186">
    <property type="term" value="P:G protein-coupled receptor signaling pathway"/>
    <property type="evidence" value="ECO:0007669"/>
    <property type="project" value="TreeGrafter"/>
</dbReference>
<dbReference type="Pfam" id="PF12020">
    <property type="entry name" value="TAFA"/>
    <property type="match status" value="1"/>
</dbReference>
<protein>
    <recommendedName>
        <fullName evidence="4">TAFA chemokine like family member 5</fullName>
    </recommendedName>
</protein>
<dbReference type="GO" id="GO:0048018">
    <property type="term" value="F:receptor ligand activity"/>
    <property type="evidence" value="ECO:0007669"/>
    <property type="project" value="TreeGrafter"/>
</dbReference>
<evidence type="ECO:0000313" key="3">
    <source>
        <dbReference type="Ensembl" id="ENSCHIP00010005381.1"/>
    </source>
</evidence>
<keyword evidence="2" id="KW-0732">Signal</keyword>
<dbReference type="Ensembl" id="ENSCHIT00010007468.1">
    <property type="protein sequence ID" value="ENSCHIP00010005381.1"/>
    <property type="gene ID" value="ENSCHIG00010003832.1"/>
</dbReference>
<evidence type="ECO:0000256" key="2">
    <source>
        <dbReference type="ARBA" id="ARBA00022729"/>
    </source>
</evidence>
<accession>A0A8C2NHY2</accession>
<dbReference type="GO" id="GO:0001664">
    <property type="term" value="F:G protein-coupled receptor binding"/>
    <property type="evidence" value="ECO:0007669"/>
    <property type="project" value="TreeGrafter"/>
</dbReference>
<dbReference type="InterPro" id="IPR020350">
    <property type="entry name" value="Chemokine-like_TAFA"/>
</dbReference>
<comment type="similarity">
    <text evidence="1">Belongs to the TAFA family.</text>
</comment>
<sequence length="289" mass="30276">MEAFVGGAALHLLSREGAPGLSQGGCRPEYPGHSWELAGSEARALEGSPGALGSARLPLWNSRPGDSPLPWWPCPRPQAPCPQDCAVPPHPHPGRQGTPAHLQAAVAGSAGGSSLAPGPHKGRVCSVQLLSSLINELPLALRKQVGVGGQAARHLLWPGVHFLPLVLGPDPEGRGDCSPTMGVLLQAQAARRGPGQLAAGTCEIVTLDRDSSQPRRTIARQTARCACRKGQIAGTTRARPACVDARIIRTKQWCDMLPCLEGEGCDLLINRSGWTCTQPGGRIKTTTVS</sequence>
<evidence type="ECO:0000256" key="1">
    <source>
        <dbReference type="ARBA" id="ARBA00006101"/>
    </source>
</evidence>
<dbReference type="InterPro" id="IPR040329">
    <property type="entry name" value="TAFA-5"/>
</dbReference>
<dbReference type="GO" id="GO:0005615">
    <property type="term" value="C:extracellular space"/>
    <property type="evidence" value="ECO:0007669"/>
    <property type="project" value="TreeGrafter"/>
</dbReference>
<name>A0A8C2NHY2_CAPHI</name>
<dbReference type="PANTHER" id="PTHR31878:SF0">
    <property type="entry name" value="CHEMOKINE-LIKE PROTEIN TAFA-5"/>
    <property type="match status" value="1"/>
</dbReference>
<dbReference type="PANTHER" id="PTHR31878">
    <property type="entry name" value="CHEMOKINE-LIKE PROTEIN TAFA-5-RELATED"/>
    <property type="match status" value="1"/>
</dbReference>